<dbReference type="Proteomes" id="UP000552644">
    <property type="component" value="Unassembled WGS sequence"/>
</dbReference>
<keyword evidence="4" id="KW-0378">Hydrolase</keyword>
<name>A0A7W7QUK1_9ACTN</name>
<dbReference type="SUPFAM" id="SSF111283">
    <property type="entry name" value="Putative modulator of DNA gyrase, PmbA/TldD"/>
    <property type="match status" value="1"/>
</dbReference>
<evidence type="ECO:0000259" key="3">
    <source>
        <dbReference type="Pfam" id="PF19289"/>
    </source>
</evidence>
<dbReference type="Pfam" id="PF19289">
    <property type="entry name" value="PmbA_TldD_3rd"/>
    <property type="match status" value="1"/>
</dbReference>
<organism evidence="4 5">
    <name type="scientific">Streptosporangium saharense</name>
    <dbReference type="NCBI Taxonomy" id="1706840"/>
    <lineage>
        <taxon>Bacteria</taxon>
        <taxon>Bacillati</taxon>
        <taxon>Actinomycetota</taxon>
        <taxon>Actinomycetes</taxon>
        <taxon>Streptosporangiales</taxon>
        <taxon>Streptosporangiaceae</taxon>
        <taxon>Streptosporangium</taxon>
    </lineage>
</organism>
<dbReference type="InterPro" id="IPR035068">
    <property type="entry name" value="TldD/PmbA_N"/>
</dbReference>
<evidence type="ECO:0000256" key="1">
    <source>
        <dbReference type="ARBA" id="ARBA00005836"/>
    </source>
</evidence>
<gene>
    <name evidence="4" type="ORF">FHS44_007129</name>
</gene>
<feature type="domain" description="Metalloprotease TldD/E C-terminal" evidence="3">
    <location>
        <begin position="221"/>
        <end position="444"/>
    </location>
</feature>
<evidence type="ECO:0000313" key="4">
    <source>
        <dbReference type="EMBL" id="MBB4919985.1"/>
    </source>
</evidence>
<dbReference type="EMBL" id="JACHJP010000011">
    <property type="protein sequence ID" value="MBB4919985.1"/>
    <property type="molecule type" value="Genomic_DNA"/>
</dbReference>
<keyword evidence="4" id="KW-0645">Protease</keyword>
<protein>
    <submittedName>
        <fullName evidence="4">Putative Zn-dependent protease</fullName>
    </submittedName>
</protein>
<dbReference type="Pfam" id="PF01523">
    <property type="entry name" value="PmbA_TldD_1st"/>
    <property type="match status" value="1"/>
</dbReference>
<proteinExistence type="inferred from homology"/>
<comment type="similarity">
    <text evidence="1">Belongs to the peptidase U62 family.</text>
</comment>
<dbReference type="InterPro" id="IPR045569">
    <property type="entry name" value="Metalloprtase-TldD/E_C"/>
</dbReference>
<evidence type="ECO:0000313" key="5">
    <source>
        <dbReference type="Proteomes" id="UP000552644"/>
    </source>
</evidence>
<dbReference type="PANTHER" id="PTHR43666">
    <property type="entry name" value="TLDD PROTEIN"/>
    <property type="match status" value="1"/>
</dbReference>
<dbReference type="GO" id="GO:0006508">
    <property type="term" value="P:proteolysis"/>
    <property type="evidence" value="ECO:0007669"/>
    <property type="project" value="UniProtKB-KW"/>
</dbReference>
<dbReference type="GO" id="GO:0008237">
    <property type="term" value="F:metallopeptidase activity"/>
    <property type="evidence" value="ECO:0007669"/>
    <property type="project" value="InterPro"/>
</dbReference>
<evidence type="ECO:0000259" key="2">
    <source>
        <dbReference type="Pfam" id="PF01523"/>
    </source>
</evidence>
<sequence length="448" mass="46880">MRPYTGGDRAVEAVERALAGAAGADEAEAFLTVRSGEYTRFAGERIHQAQDIVERQLMVRVVVDGRTARAATSRIEEPETAARAALDLARGGGAKGVYGVARVGPYPEPGLWHADVEEWDAAARSAEAAHVIREAKEADARAYGMFGRAVTELAVAGTGGVRAYAAATEASGALTVKAGEGSSYWCDLGRSARALGLREAASRTVREAARARRPVELPDGVHDVVLGPLAAGELLHFFGAFGFTGQALAAGVGAVARTPGELVAAPCVTVADDALAGVGLPFPFDIEGTPKRRVAFLTEGRVGEAVTDLATAAALGVPSTGHAHIAREESPLAIPANLVMSPGTTPDEELVAGVERGVYVQRFWYTRAVDPGRTTITGVSRDGCFLIENGRITRPVAGKRFTESVFGLLSRVDAVGDTLATQSLMNVWNGAVTAPALRVRGFRFGPRP</sequence>
<dbReference type="RefSeq" id="WP_184723177.1">
    <property type="nucleotide sequence ID" value="NZ_JACHJP010000011.1"/>
</dbReference>
<dbReference type="AlphaFoldDB" id="A0A7W7QUK1"/>
<accession>A0A7W7QUK1</accession>
<dbReference type="InterPro" id="IPR036059">
    <property type="entry name" value="TldD/PmbA_sf"/>
</dbReference>
<dbReference type="PANTHER" id="PTHR43666:SF1">
    <property type="entry name" value="CONSERVED PROTEIN"/>
    <property type="match status" value="1"/>
</dbReference>
<dbReference type="InterPro" id="IPR002510">
    <property type="entry name" value="Metalloprtase-TldD/E_N"/>
</dbReference>
<comment type="caution">
    <text evidence="4">The sequence shown here is derived from an EMBL/GenBank/DDBJ whole genome shotgun (WGS) entry which is preliminary data.</text>
</comment>
<dbReference type="Gene3D" id="3.30.2290.10">
    <property type="entry name" value="PmbA/TldD superfamily"/>
    <property type="match status" value="1"/>
</dbReference>
<reference evidence="4 5" key="1">
    <citation type="submission" date="2020-08" db="EMBL/GenBank/DDBJ databases">
        <title>Genomic Encyclopedia of Type Strains, Phase III (KMG-III): the genomes of soil and plant-associated and newly described type strains.</title>
        <authorList>
            <person name="Whitman W."/>
        </authorList>
    </citation>
    <scope>NUCLEOTIDE SEQUENCE [LARGE SCALE GENOMIC DNA]</scope>
    <source>
        <strain evidence="4 5">CECT 8840</strain>
    </source>
</reference>
<keyword evidence="5" id="KW-1185">Reference proteome</keyword>
<feature type="domain" description="Metalloprotease TldD/E N-terminal" evidence="2">
    <location>
        <begin position="27"/>
        <end position="89"/>
    </location>
</feature>